<evidence type="ECO:0000256" key="2">
    <source>
        <dbReference type="ARBA" id="ARBA00022670"/>
    </source>
</evidence>
<evidence type="ECO:0000313" key="5">
    <source>
        <dbReference type="EMBL" id="PRQ34790.1"/>
    </source>
</evidence>
<proteinExistence type="inferred from homology"/>
<dbReference type="PANTHER" id="PTHR33018:SF31">
    <property type="entry name" value="TRANSPOSASE, PTTA_EN_SPM, PLANT"/>
    <property type="match status" value="1"/>
</dbReference>
<dbReference type="Gene3D" id="3.40.395.10">
    <property type="entry name" value="Adenoviral Proteinase, Chain A"/>
    <property type="match status" value="1"/>
</dbReference>
<protein>
    <submittedName>
        <fullName evidence="5">Putative Ulp1 protease family catalytic domain, transposase, Tnp1/En/Spm</fullName>
    </submittedName>
</protein>
<evidence type="ECO:0000259" key="4">
    <source>
        <dbReference type="PROSITE" id="PS50600"/>
    </source>
</evidence>
<organism evidence="5 6">
    <name type="scientific">Rosa chinensis</name>
    <name type="common">China rose</name>
    <dbReference type="NCBI Taxonomy" id="74649"/>
    <lineage>
        <taxon>Eukaryota</taxon>
        <taxon>Viridiplantae</taxon>
        <taxon>Streptophyta</taxon>
        <taxon>Embryophyta</taxon>
        <taxon>Tracheophyta</taxon>
        <taxon>Spermatophyta</taxon>
        <taxon>Magnoliopsida</taxon>
        <taxon>eudicotyledons</taxon>
        <taxon>Gunneridae</taxon>
        <taxon>Pentapetalae</taxon>
        <taxon>rosids</taxon>
        <taxon>fabids</taxon>
        <taxon>Rosales</taxon>
        <taxon>Rosaceae</taxon>
        <taxon>Rosoideae</taxon>
        <taxon>Rosoideae incertae sedis</taxon>
        <taxon>Rosa</taxon>
    </lineage>
</organism>
<dbReference type="Pfam" id="PF02902">
    <property type="entry name" value="Peptidase_C48"/>
    <property type="match status" value="1"/>
</dbReference>
<dbReference type="GO" id="GO:0006508">
    <property type="term" value="P:proteolysis"/>
    <property type="evidence" value="ECO:0007669"/>
    <property type="project" value="UniProtKB-KW"/>
</dbReference>
<evidence type="ECO:0000313" key="6">
    <source>
        <dbReference type="Proteomes" id="UP000238479"/>
    </source>
</evidence>
<dbReference type="PROSITE" id="PS50600">
    <property type="entry name" value="ULP_PROTEASE"/>
    <property type="match status" value="1"/>
</dbReference>
<dbReference type="EMBL" id="PDCK01000043">
    <property type="protein sequence ID" value="PRQ34790.1"/>
    <property type="molecule type" value="Genomic_DNA"/>
</dbReference>
<keyword evidence="2 5" id="KW-0645">Protease</keyword>
<dbReference type="Proteomes" id="UP000238479">
    <property type="component" value="Chromosome 5"/>
</dbReference>
<keyword evidence="6" id="KW-1185">Reference proteome</keyword>
<accession>A0A2P6QKS9</accession>
<dbReference type="GO" id="GO:0008234">
    <property type="term" value="F:cysteine-type peptidase activity"/>
    <property type="evidence" value="ECO:0007669"/>
    <property type="project" value="InterPro"/>
</dbReference>
<dbReference type="Pfam" id="PF26133">
    <property type="entry name" value="DUF8039"/>
    <property type="match status" value="1"/>
</dbReference>
<comment type="caution">
    <text evidence="5">The sequence shown here is derived from an EMBL/GenBank/DDBJ whole genome shotgun (WGS) entry which is preliminary data.</text>
</comment>
<dbReference type="InterPro" id="IPR038765">
    <property type="entry name" value="Papain-like_cys_pep_sf"/>
</dbReference>
<sequence>MEHHIAKERAAWEDRFKKLEEKVVRKEVDNDSLKTLTPLNDIGSGQGSCSRQNDKGMKLGQTELARNVKKKLILNNAAQVDVEEETAMPFLDSKLSSKFASVIEDDVGIVGRPLMKTKFWEELPKSQVMTNTVKLESKLAINSLDNVVALGTIVEVDIEATKQTIHGVPMGEENVRVSVTKAIVEDALLPFPIKDEIVKIRDAIGTCVAWPKNLIIPPTVEQKEGVKRKIVKKRNRDIYDDDDHDDLQNLPAKLPLPLKMLCQWANTFLKDGFTIHTTLGEDLFGHPKKVAIFRRDVYAMTNMKEISNGSLVMYMSYLYQVLKKTKMLEMIAFIDPDHTGALACGNPTERARSLAVRYGNGKPGQVFLVPYNSGCHWMLTVVNPGEEVVHFMDPLKRRLITGEWKTIVDDSIRIYNAQKNRKGRKIVQWKNCAGIPEQLGDKTCGLWIMHYMKDIAEDKNQHWSAKWERKANHFYTQKDIDQVRAEWAKYVSQFQQS</sequence>
<evidence type="ECO:0000256" key="3">
    <source>
        <dbReference type="ARBA" id="ARBA00022801"/>
    </source>
</evidence>
<name>A0A2P6QKS9_ROSCH</name>
<dbReference type="PANTHER" id="PTHR33018">
    <property type="entry name" value="OS10G0338966 PROTEIN-RELATED"/>
    <property type="match status" value="1"/>
</dbReference>
<dbReference type="AlphaFoldDB" id="A0A2P6QKS9"/>
<dbReference type="InterPro" id="IPR058352">
    <property type="entry name" value="DUF8039"/>
</dbReference>
<gene>
    <name evidence="5" type="ORF">RchiOBHm_Chr5g0072991</name>
</gene>
<reference evidence="5 6" key="1">
    <citation type="journal article" date="2018" name="Nat. Genet.">
        <title>The Rosa genome provides new insights in the design of modern roses.</title>
        <authorList>
            <person name="Bendahmane M."/>
        </authorList>
    </citation>
    <scope>NUCLEOTIDE SEQUENCE [LARGE SCALE GENOMIC DNA]</scope>
    <source>
        <strain evidence="6">cv. Old Blush</strain>
    </source>
</reference>
<dbReference type="InterPro" id="IPR003653">
    <property type="entry name" value="Peptidase_C48_C"/>
</dbReference>
<dbReference type="SUPFAM" id="SSF54001">
    <property type="entry name" value="Cysteine proteinases"/>
    <property type="match status" value="1"/>
</dbReference>
<keyword evidence="3" id="KW-0378">Hydrolase</keyword>
<evidence type="ECO:0000256" key="1">
    <source>
        <dbReference type="ARBA" id="ARBA00005234"/>
    </source>
</evidence>
<comment type="similarity">
    <text evidence="1">Belongs to the peptidase C48 family.</text>
</comment>
<dbReference type="Gramene" id="PRQ34790">
    <property type="protein sequence ID" value="PRQ34790"/>
    <property type="gene ID" value="RchiOBHm_Chr5g0072991"/>
</dbReference>
<feature type="domain" description="Ubiquitin-like protease family profile" evidence="4">
    <location>
        <begin position="290"/>
        <end position="455"/>
    </location>
</feature>